<organism evidence="2 3">
    <name type="scientific">Ramalina farinacea</name>
    <dbReference type="NCBI Taxonomy" id="258253"/>
    <lineage>
        <taxon>Eukaryota</taxon>
        <taxon>Fungi</taxon>
        <taxon>Dikarya</taxon>
        <taxon>Ascomycota</taxon>
        <taxon>Pezizomycotina</taxon>
        <taxon>Lecanoromycetes</taxon>
        <taxon>OSLEUM clade</taxon>
        <taxon>Lecanoromycetidae</taxon>
        <taxon>Lecanorales</taxon>
        <taxon>Lecanorineae</taxon>
        <taxon>Ramalinaceae</taxon>
        <taxon>Ramalina</taxon>
    </lineage>
</organism>
<evidence type="ECO:0000313" key="3">
    <source>
        <dbReference type="Proteomes" id="UP001161017"/>
    </source>
</evidence>
<feature type="region of interest" description="Disordered" evidence="1">
    <location>
        <begin position="623"/>
        <end position="773"/>
    </location>
</feature>
<dbReference type="SUPFAM" id="SSF69848">
    <property type="entry name" value="LCCL domain"/>
    <property type="match status" value="1"/>
</dbReference>
<reference evidence="2" key="1">
    <citation type="journal article" date="2023" name="Genome Biol. Evol.">
        <title>First Whole Genome Sequence and Flow Cytometry Genome Size Data for the Lichen-Forming Fungus Ramalina farinacea (Ascomycota).</title>
        <authorList>
            <person name="Llewellyn T."/>
            <person name="Mian S."/>
            <person name="Hill R."/>
            <person name="Leitch I.J."/>
            <person name="Gaya E."/>
        </authorList>
    </citation>
    <scope>NUCLEOTIDE SEQUENCE</scope>
    <source>
        <strain evidence="2">LIQ254RAFAR</strain>
    </source>
</reference>
<feature type="compositionally biased region" description="Polar residues" evidence="1">
    <location>
        <begin position="739"/>
        <end position="756"/>
    </location>
</feature>
<evidence type="ECO:0000256" key="1">
    <source>
        <dbReference type="SAM" id="MobiDB-lite"/>
    </source>
</evidence>
<proteinExistence type="predicted"/>
<feature type="compositionally biased region" description="Basic and acidic residues" evidence="1">
    <location>
        <begin position="498"/>
        <end position="536"/>
    </location>
</feature>
<feature type="compositionally biased region" description="Basic and acidic residues" evidence="1">
    <location>
        <begin position="289"/>
        <end position="299"/>
    </location>
</feature>
<gene>
    <name evidence="2" type="ORF">OHK93_004644</name>
</gene>
<keyword evidence="3" id="KW-1185">Reference proteome</keyword>
<dbReference type="InterPro" id="IPR036609">
    <property type="entry name" value="LCCL_sf"/>
</dbReference>
<protein>
    <submittedName>
        <fullName evidence="2">Uncharacterized protein</fullName>
    </submittedName>
</protein>
<feature type="region of interest" description="Disordered" evidence="1">
    <location>
        <begin position="1"/>
        <end position="29"/>
    </location>
</feature>
<feature type="compositionally biased region" description="Low complexity" evidence="1">
    <location>
        <begin position="236"/>
        <end position="255"/>
    </location>
</feature>
<dbReference type="Gene3D" id="2.170.130.20">
    <property type="entry name" value="LCCL-like domain"/>
    <property type="match status" value="1"/>
</dbReference>
<feature type="compositionally biased region" description="Pro residues" evidence="1">
    <location>
        <begin position="205"/>
        <end position="214"/>
    </location>
</feature>
<feature type="compositionally biased region" description="Basic and acidic residues" evidence="1">
    <location>
        <begin position="676"/>
        <end position="688"/>
    </location>
</feature>
<feature type="compositionally biased region" description="Polar residues" evidence="1">
    <location>
        <begin position="215"/>
        <end position="229"/>
    </location>
</feature>
<dbReference type="Pfam" id="PF08642">
    <property type="entry name" value="Rxt3"/>
    <property type="match status" value="1"/>
</dbReference>
<feature type="compositionally biased region" description="Basic and acidic residues" evidence="1">
    <location>
        <begin position="367"/>
        <end position="378"/>
    </location>
</feature>
<feature type="region of interest" description="Disordered" evidence="1">
    <location>
        <begin position="799"/>
        <end position="822"/>
    </location>
</feature>
<feature type="compositionally biased region" description="Basic and acidic residues" evidence="1">
    <location>
        <begin position="411"/>
        <end position="422"/>
    </location>
</feature>
<feature type="compositionally biased region" description="Low complexity" evidence="1">
    <location>
        <begin position="342"/>
        <end position="356"/>
    </location>
</feature>
<comment type="caution">
    <text evidence="2">The sequence shown here is derived from an EMBL/GenBank/DDBJ whole genome shotgun (WGS) entry which is preliminary data.</text>
</comment>
<sequence length="1010" mass="110884">MDHRPPYMPQSLARPMHTLNAPLPPQYPSRPSIFHGQSEQQPQTFFNNDIFYPKKEPRTGFLTNDDEKGYKIRRLLEHSHGPDPKITKEEYDRAAQHVDMLEREEMMKREQLMMEEDRIRRYHEMRNGKDCNFSFGVIIFAASTSTTTATSFHLLSAFSTSADSLGRSYPNCISSVKLAKDVWSDSPTSHVGPPTSPSSFCGTPNAPPHSPPFTPQLQSRDPSIGSYTNGRELPTPSISSKPSSMSISSLLGGDSSRPRDSRATSINGSSGYNRSISHPLENPVSPTKMEPEPRIDVRPQDQPSGWRNTYNSSRAPFAQAGNGRLTARSSINTDSPAFAKLSQSSGDSGSQISPRSEQGPPQSWRATYERSSDPERFTARPISQPDGLGPSIENINRKNVDVNGRTGFGRPDNEEIRPRQASDRPLYPQSRLARKEPTPRVSSPQKSPPDARKNSKYPFLSSASKSLEATPSRPLGPDKGYNEQKPNNVQKGPLGPEALRRLRDERLGNVQKEPPDSRPRIIQDAVNDRQAADEARYPASVVEMERSDSLDRAIQQTRESENGHRNSLALMLENNRGRGRFSPLPQAVQGAQGRTDGPSRDPSIKNEFSKMFAGIGSGVSSSGLAGSGTSTPLGFPPSPKQNENEARLSFANRPDLVDTAKSRNVSRGSSKRSRKTRGDDGKDGEGGKGSKRSRHHHHAPGHHHHHHSSHVIGDPGASNHHHHHHPDGTIHYHTHTKPTHSALTPLSQAHSAPPQMTATTADPPPRPPKTTINNTALLSSISHLPRHHLGSVLYAPILSSPPSSPSSSSSPSNTTNTKLPFPPSAYTIPSHCTFPSKENCTLTIRIPRLYLTPLERRAVCSTRAVWGTGVYTDDSDPLAAAIHSGWIFGDYGDNIDPEMLDPDPSSPKTVPSITKSEGEGEYIDTAPPHPLHPPTGKDAHLTILILPVLARYKGTIRHGIKSRDWGDDHAGASFLVQGLRWVDEGGGRGRERGGRARHAYLHGRRMKMED</sequence>
<evidence type="ECO:0000313" key="2">
    <source>
        <dbReference type="EMBL" id="MDI1492861.1"/>
    </source>
</evidence>
<accession>A0AA43QUG5</accession>
<dbReference type="InterPro" id="IPR013951">
    <property type="entry name" value="Rxt3"/>
</dbReference>
<feature type="region of interest" description="Disordered" evidence="1">
    <location>
        <begin position="183"/>
        <end position="605"/>
    </location>
</feature>
<name>A0AA43QUG5_9LECA</name>
<dbReference type="Proteomes" id="UP001161017">
    <property type="component" value="Unassembled WGS sequence"/>
</dbReference>
<dbReference type="AlphaFoldDB" id="A0AA43QUG5"/>
<dbReference type="EMBL" id="JAPUFD010000021">
    <property type="protein sequence ID" value="MDI1492861.1"/>
    <property type="molecule type" value="Genomic_DNA"/>
</dbReference>
<feature type="compositionally biased region" description="Polar residues" evidence="1">
    <location>
        <begin position="301"/>
        <end position="314"/>
    </location>
</feature>
<feature type="compositionally biased region" description="Polar residues" evidence="1">
    <location>
        <begin position="263"/>
        <end position="276"/>
    </location>
</feature>
<feature type="compositionally biased region" description="Basic residues" evidence="1">
    <location>
        <begin position="689"/>
        <end position="709"/>
    </location>
</feature>